<feature type="zinc finger region" description="C3H1-type" evidence="12">
    <location>
        <begin position="1550"/>
        <end position="1577"/>
    </location>
</feature>
<dbReference type="FunFam" id="3.30.70.330:FF:000122">
    <property type="entry name" value="Splicing factor U2AF small subunit"/>
    <property type="match status" value="1"/>
</dbReference>
<feature type="domain" description="RRM" evidence="14">
    <location>
        <begin position="1452"/>
        <end position="1548"/>
    </location>
</feature>
<evidence type="ECO:0000259" key="14">
    <source>
        <dbReference type="PROSITE" id="PS50102"/>
    </source>
</evidence>
<feature type="compositionally biased region" description="Acidic residues" evidence="13">
    <location>
        <begin position="355"/>
        <end position="365"/>
    </location>
</feature>
<dbReference type="InterPro" id="IPR000504">
    <property type="entry name" value="RRM_dom"/>
</dbReference>
<keyword evidence="10" id="KW-0539">Nucleus</keyword>
<feature type="compositionally biased region" description="Basic and acidic residues" evidence="13">
    <location>
        <begin position="1713"/>
        <end position="1744"/>
    </location>
</feature>
<feature type="compositionally biased region" description="Basic and acidic residues" evidence="13">
    <location>
        <begin position="1849"/>
        <end position="1865"/>
    </location>
</feature>
<evidence type="ECO:0000259" key="15">
    <source>
        <dbReference type="PROSITE" id="PS50103"/>
    </source>
</evidence>
<evidence type="ECO:0000256" key="13">
    <source>
        <dbReference type="SAM" id="MobiDB-lite"/>
    </source>
</evidence>
<dbReference type="GO" id="GO:0008270">
    <property type="term" value="F:zinc ion binding"/>
    <property type="evidence" value="ECO:0007669"/>
    <property type="project" value="UniProtKB-KW"/>
</dbReference>
<comment type="caution">
    <text evidence="16">The sequence shown here is derived from an EMBL/GenBank/DDBJ whole genome shotgun (WGS) entry which is preliminary data.</text>
</comment>
<dbReference type="InterPro" id="IPR012677">
    <property type="entry name" value="Nucleotide-bd_a/b_plait_sf"/>
</dbReference>
<evidence type="ECO:0000256" key="5">
    <source>
        <dbReference type="ARBA" id="ARBA00022771"/>
    </source>
</evidence>
<feature type="region of interest" description="Disordered" evidence="13">
    <location>
        <begin position="1032"/>
        <end position="1118"/>
    </location>
</feature>
<feature type="domain" description="C3H1-type" evidence="15">
    <location>
        <begin position="1550"/>
        <end position="1577"/>
    </location>
</feature>
<keyword evidence="17" id="KW-1185">Reference proteome</keyword>
<organism evidence="16 17">
    <name type="scientific">Rhizophlyctis rosea</name>
    <dbReference type="NCBI Taxonomy" id="64517"/>
    <lineage>
        <taxon>Eukaryota</taxon>
        <taxon>Fungi</taxon>
        <taxon>Fungi incertae sedis</taxon>
        <taxon>Chytridiomycota</taxon>
        <taxon>Chytridiomycota incertae sedis</taxon>
        <taxon>Chytridiomycetes</taxon>
        <taxon>Rhizophlyctidales</taxon>
        <taxon>Rhizophlyctidaceae</taxon>
        <taxon>Rhizophlyctis</taxon>
    </lineage>
</organism>
<feature type="compositionally biased region" description="Basic and acidic residues" evidence="13">
    <location>
        <begin position="325"/>
        <end position="342"/>
    </location>
</feature>
<protein>
    <submittedName>
        <fullName evidence="16">Uncharacterized protein</fullName>
    </submittedName>
</protein>
<evidence type="ECO:0000256" key="6">
    <source>
        <dbReference type="ARBA" id="ARBA00022833"/>
    </source>
</evidence>
<evidence type="ECO:0000256" key="7">
    <source>
        <dbReference type="ARBA" id="ARBA00022884"/>
    </source>
</evidence>
<dbReference type="PANTHER" id="PTHR12620">
    <property type="entry name" value="U2 SNRNP AUXILIARY FACTOR, SMALL SUBUNIT"/>
    <property type="match status" value="1"/>
</dbReference>
<dbReference type="InterPro" id="IPR003954">
    <property type="entry name" value="RRM_euk-type"/>
</dbReference>
<dbReference type="InterPro" id="IPR035979">
    <property type="entry name" value="RBD_domain_sf"/>
</dbReference>
<feature type="compositionally biased region" description="Basic and acidic residues" evidence="13">
    <location>
        <begin position="616"/>
        <end position="625"/>
    </location>
</feature>
<feature type="domain" description="C3H1-type" evidence="15">
    <location>
        <begin position="1425"/>
        <end position="1448"/>
    </location>
</feature>
<dbReference type="SMART" id="SM00356">
    <property type="entry name" value="ZnF_C3H1"/>
    <property type="match status" value="2"/>
</dbReference>
<evidence type="ECO:0000256" key="4">
    <source>
        <dbReference type="ARBA" id="ARBA00022737"/>
    </source>
</evidence>
<gene>
    <name evidence="16" type="ORF">HK097_000864</name>
</gene>
<accession>A0AAD5SHA0</accession>
<dbReference type="SMART" id="SM00361">
    <property type="entry name" value="RRM_1"/>
    <property type="match status" value="1"/>
</dbReference>
<evidence type="ECO:0000313" key="17">
    <source>
        <dbReference type="Proteomes" id="UP001212841"/>
    </source>
</evidence>
<dbReference type="InterPro" id="IPR009145">
    <property type="entry name" value="U2AF_small"/>
</dbReference>
<comment type="subcellular location">
    <subcellularLocation>
        <location evidence="1">Nucleus</location>
    </subcellularLocation>
</comment>
<evidence type="ECO:0000313" key="16">
    <source>
        <dbReference type="EMBL" id="KAJ3054767.1"/>
    </source>
</evidence>
<dbReference type="GO" id="GO:0003723">
    <property type="term" value="F:RNA binding"/>
    <property type="evidence" value="ECO:0007669"/>
    <property type="project" value="UniProtKB-UniRule"/>
</dbReference>
<evidence type="ECO:0000256" key="8">
    <source>
        <dbReference type="ARBA" id="ARBA00023125"/>
    </source>
</evidence>
<evidence type="ECO:0000256" key="10">
    <source>
        <dbReference type="ARBA" id="ARBA00023242"/>
    </source>
</evidence>
<dbReference type="PRINTS" id="PR01848">
    <property type="entry name" value="U2AUXFACTOR"/>
</dbReference>
<dbReference type="GO" id="GO:0089701">
    <property type="term" value="C:U2AF complex"/>
    <property type="evidence" value="ECO:0007669"/>
    <property type="project" value="InterPro"/>
</dbReference>
<keyword evidence="3 12" id="KW-0479">Metal-binding</keyword>
<feature type="compositionally biased region" description="Basic and acidic residues" evidence="13">
    <location>
        <begin position="304"/>
        <end position="314"/>
    </location>
</feature>
<dbReference type="EMBL" id="JADGJD010000117">
    <property type="protein sequence ID" value="KAJ3054767.1"/>
    <property type="molecule type" value="Genomic_DNA"/>
</dbReference>
<feature type="compositionally biased region" description="Polar residues" evidence="13">
    <location>
        <begin position="370"/>
        <end position="379"/>
    </location>
</feature>
<evidence type="ECO:0000256" key="12">
    <source>
        <dbReference type="PROSITE-ProRule" id="PRU00723"/>
    </source>
</evidence>
<proteinExistence type="predicted"/>
<feature type="compositionally biased region" description="Low complexity" evidence="13">
    <location>
        <begin position="343"/>
        <end position="354"/>
    </location>
</feature>
<keyword evidence="8" id="KW-0238">DNA-binding</keyword>
<dbReference type="Proteomes" id="UP001212841">
    <property type="component" value="Unassembled WGS sequence"/>
</dbReference>
<feature type="region of interest" description="Disordered" evidence="13">
    <location>
        <begin position="139"/>
        <end position="217"/>
    </location>
</feature>
<keyword evidence="5 12" id="KW-0863">Zinc-finger</keyword>
<feature type="region of interest" description="Disordered" evidence="13">
    <location>
        <begin position="1846"/>
        <end position="1967"/>
    </location>
</feature>
<feature type="region of interest" description="Disordered" evidence="13">
    <location>
        <begin position="486"/>
        <end position="510"/>
    </location>
</feature>
<evidence type="ECO:0000256" key="9">
    <source>
        <dbReference type="ARBA" id="ARBA00023187"/>
    </source>
</evidence>
<feature type="compositionally biased region" description="Basic and acidic residues" evidence="13">
    <location>
        <begin position="1046"/>
        <end position="1055"/>
    </location>
</feature>
<feature type="compositionally biased region" description="Polar residues" evidence="13">
    <location>
        <begin position="176"/>
        <end position="185"/>
    </location>
</feature>
<dbReference type="InterPro" id="IPR000571">
    <property type="entry name" value="Znf_CCCH"/>
</dbReference>
<keyword evidence="2" id="KW-0507">mRNA processing</keyword>
<dbReference type="PROSITE" id="PS50102">
    <property type="entry name" value="RRM"/>
    <property type="match status" value="1"/>
</dbReference>
<keyword evidence="4" id="KW-0677">Repeat</keyword>
<evidence type="ECO:0000256" key="3">
    <source>
        <dbReference type="ARBA" id="ARBA00022723"/>
    </source>
</evidence>
<feature type="compositionally biased region" description="Pro residues" evidence="13">
    <location>
        <begin position="1893"/>
        <end position="1902"/>
    </location>
</feature>
<feature type="region of interest" description="Disordered" evidence="13">
    <location>
        <begin position="603"/>
        <end position="636"/>
    </location>
</feature>
<reference evidence="16" key="1">
    <citation type="submission" date="2020-05" db="EMBL/GenBank/DDBJ databases">
        <title>Phylogenomic resolution of chytrid fungi.</title>
        <authorList>
            <person name="Stajich J.E."/>
            <person name="Amses K."/>
            <person name="Simmons R."/>
            <person name="Seto K."/>
            <person name="Myers J."/>
            <person name="Bonds A."/>
            <person name="Quandt C.A."/>
            <person name="Barry K."/>
            <person name="Liu P."/>
            <person name="Grigoriev I."/>
            <person name="Longcore J.E."/>
            <person name="James T.Y."/>
        </authorList>
    </citation>
    <scope>NUCLEOTIDE SEQUENCE</scope>
    <source>
        <strain evidence="16">JEL0318</strain>
    </source>
</reference>
<name>A0AAD5SHA0_9FUNG</name>
<feature type="compositionally biased region" description="Pro residues" evidence="13">
    <location>
        <begin position="257"/>
        <end position="267"/>
    </location>
</feature>
<feature type="region of interest" description="Disordered" evidence="13">
    <location>
        <begin position="249"/>
        <end position="379"/>
    </location>
</feature>
<evidence type="ECO:0000256" key="1">
    <source>
        <dbReference type="ARBA" id="ARBA00004123"/>
    </source>
</evidence>
<feature type="zinc finger region" description="C3H1-type" evidence="12">
    <location>
        <begin position="1425"/>
        <end position="1448"/>
    </location>
</feature>
<feature type="region of interest" description="Disordered" evidence="13">
    <location>
        <begin position="1713"/>
        <end position="1819"/>
    </location>
</feature>
<dbReference type="Gene3D" id="3.30.70.330">
    <property type="match status" value="1"/>
</dbReference>
<dbReference type="GO" id="GO:0003677">
    <property type="term" value="F:DNA binding"/>
    <property type="evidence" value="ECO:0007669"/>
    <property type="project" value="UniProtKB-KW"/>
</dbReference>
<keyword evidence="7 11" id="KW-0694">RNA-binding</keyword>
<keyword evidence="9" id="KW-0508">mRNA splicing</keyword>
<dbReference type="GO" id="GO:0000398">
    <property type="term" value="P:mRNA splicing, via spliceosome"/>
    <property type="evidence" value="ECO:0007669"/>
    <property type="project" value="InterPro"/>
</dbReference>
<feature type="compositionally biased region" description="Basic and acidic residues" evidence="13">
    <location>
        <begin position="1080"/>
        <end position="1105"/>
    </location>
</feature>
<dbReference type="SUPFAM" id="SSF54928">
    <property type="entry name" value="RNA-binding domain, RBD"/>
    <property type="match status" value="1"/>
</dbReference>
<feature type="compositionally biased region" description="Low complexity" evidence="13">
    <location>
        <begin position="1903"/>
        <end position="1926"/>
    </location>
</feature>
<dbReference type="PROSITE" id="PS50103">
    <property type="entry name" value="ZF_C3H1"/>
    <property type="match status" value="2"/>
</dbReference>
<evidence type="ECO:0000256" key="2">
    <source>
        <dbReference type="ARBA" id="ARBA00022664"/>
    </source>
</evidence>
<keyword evidence="6 12" id="KW-0862">Zinc</keyword>
<evidence type="ECO:0000256" key="11">
    <source>
        <dbReference type="PROSITE-ProRule" id="PRU00176"/>
    </source>
</evidence>
<feature type="compositionally biased region" description="Basic residues" evidence="13">
    <location>
        <begin position="1938"/>
        <end position="1953"/>
    </location>
</feature>
<sequence>MESDYTRSSSSANFPSKKIRSKVDSLHEEGQTLIESFMLEIYPTATAIRPRRCYHTQVRIFLLALTSLRTSLGVQKYRNHAVETCLFEIGYMIGDLTFSESHRSEETKTGLIMRFRQAVLGLLQAESREVQERLASLGVVQQQRQQKRARQGSGVGVIQTNTGSPPQNGPLPQAPDLSSTKSVGASGSFAEMTRPTSSSVPSISLPPPKTKIFEPSKSTTFEESIEIAPSAISPHAAALEEKIRQLDQLSRRAPSHTSPPPLPPDPSPAQQAEEEPQLEEAQTVQEQPKEEEPPQPTEEQPAESEEKQGDEAARKGQAALHKHLDRRELKEAGRRAVHKEEPVQQQQEEQSAQQQEEEPVQQEEEPNPRTLLQTKSRRVNITTNASQIMHKAIDGAQEELQAEFARQQEDEEFQPDAYWEGFEQQEEPEAEPRNRHAEISLPSAFALPPIHPTAGPPLSAQPSLLFGPTPGAIPTPIVSSVPVQFSRPAEPPSAFNARPKPEYATPQNGSHSLGLAPPLGEGQNGVALAAESETYFQICEARSQNFIEDKGSRYENESVEFAHAGQETGEGAMSRVGARGLAWEPSAAEMGKAFTEQYAGDFEDQERSVPAAERQQGQEEERAVPAEDEEEERAPSAELQLQEAEAQDQAQPSEEHHYTFSDFEGSTQRLQNRDLSRVATQQNEDQQPEEPDQTLNFKCNSLQYHHGNLTRLRLSACALYLASHRNLPLEELESEVEASLSVLGKLPPLTKEDESEIRYMYKTCIIPRVPLHRRSHTAPAKAMEHLGYCSDGSLHSSGGRNQISLATLLVQGREVLFKIDGKYYFIVVQGGIKHGDAVLENWKVEGIVRQAITLSAIKDPTKPEKENDDFRKVSFRGHVKTAVPFEYQGSYIILRDGGCQRMEEFWNTDTDFQRILERMVPSDKLEEFHTVFTSSRETLCDDDWVDAVSDYISLYETRKSLGQFEKFKYLTEQALLSVIVNNVAEGVGALLMRVAGLQRLYHSELAKNDDDDATWEAGSAFTQDEGNVVAGYSGCAAPGRRGKGEKKRDAMKDKVSSNAGGSGSGVNKPRSEGSHGAFVTKEEDQWEKVGEKGKKAGEGEEEKVKSGFSLAGGGDAEGSEETCAAIAPTPEPVTKPGPGDFPLTATGVIDAEAYFSEMDLDAENGEILRTAFKFAQEFATCHDMGLEYGKANAHAVVSLIDSIGGEEATHVCDLEMQHAKLVEISNKLAIAISLMNSHIDALTVDDTGVTRVGKKPICILPNHLPNIWNVTEETFEMINKQMAPTVYLLYMLEDDRKAVGGILEDLVEENEGKFMVGYVHVGEARSVVDHMGGGFGPVPTLALFAPSLGYLDIGYYGPVEEFTLTDRQHLTCLLDAFLYDVEWVKNSGGDGAAGGGVAGGVARGGSDAEGAEEGEIDGGAVVESDCATYWATGVCKNGSACRQRHDKPIFSKTVLLKHFYMNPQHNPNCTMTEPQLQEHFDLFYEDLFVELGKYGEIEALVVCDNVGDHLVGNVYIQYTDEREAAGAVKALKKRYYEGRLLNAEVSRLPDFAEACCRQYEFGSCVNGPSCDYLHAKMISSSLGDRLLSILDGRSRWKTCSLSRLPLSKNDFAEKAVEAAVRAASKSSSKVVEVAAQVVQKVANVTGLAQDDGKQGCMSKLSEEAASKASLKEKAPSSKSSKLREEFEQLAGISLSNEQIDDQASLGIVVAKREEQPVKEAEPERQAEPEAEKAGYEEDFKKQEEQLGGAAANTSLSQTGAPAEGMSMSPSATPAEDKLQHAIKAPKPATGTPEPRLVMEDVTPGEDHGGIDENVEEREDAKVWETQDKTDVLEHVVTLEVGFMQPEGEAVEHPRIGEVEQTQVKKEGKKKRRGVLSRLFKNVTHKPTKLPTHAPHPPHPPGATPTSTKSPTSSQSLTRTTHTTTTTPTPPQTAGGEGKKRKKRAVGKKVKKAVGKLLQPFRGSKKTE</sequence>